<dbReference type="AlphaFoldDB" id="A0A1D8NM43"/>
<evidence type="ECO:0000313" key="2">
    <source>
        <dbReference type="Proteomes" id="UP000182444"/>
    </source>
</evidence>
<dbReference type="VEuPathDB" id="FungiDB:YALI1_F07980g"/>
<name>A0A1D8NM43_YARLL</name>
<dbReference type="Proteomes" id="UP000182444">
    <property type="component" value="Chromosome 1F"/>
</dbReference>
<dbReference type="RefSeq" id="XP_068139371.1">
    <property type="nucleotide sequence ID" value="XM_068283270.1"/>
</dbReference>
<proteinExistence type="predicted"/>
<gene>
    <name evidence="1" type="ORF">YALI1_F07980g</name>
</gene>
<protein>
    <submittedName>
        <fullName evidence="1">Uncharacterized protein</fullName>
    </submittedName>
</protein>
<dbReference type="EMBL" id="CP017558">
    <property type="protein sequence ID" value="AOW06697.1"/>
    <property type="molecule type" value="Genomic_DNA"/>
</dbReference>
<organism evidence="1 2">
    <name type="scientific">Yarrowia lipolytica</name>
    <name type="common">Candida lipolytica</name>
    <dbReference type="NCBI Taxonomy" id="4952"/>
    <lineage>
        <taxon>Eukaryota</taxon>
        <taxon>Fungi</taxon>
        <taxon>Dikarya</taxon>
        <taxon>Ascomycota</taxon>
        <taxon>Saccharomycotina</taxon>
        <taxon>Dipodascomycetes</taxon>
        <taxon>Dipodascales</taxon>
        <taxon>Dipodascales incertae sedis</taxon>
        <taxon>Yarrowia</taxon>
    </lineage>
</organism>
<dbReference type="GeneID" id="94583861"/>
<accession>A0A1D8NM43</accession>
<evidence type="ECO:0000313" key="1">
    <source>
        <dbReference type="EMBL" id="AOW06697.1"/>
    </source>
</evidence>
<sequence length="167" mass="18625">MSDISDPNMASISYETKPYCCRPCCASPNHIQVDLNSVPFGFALRKETARIHVYFLWFRSSFGTKSEWAGGLERGTKKGGSPLSCCSFLRVGLSILKQQQNPVNTVGKTGDCFFQPLLSCPRSVKHFPQPLRDQHSVAFGFGVLLVHCRVSHFKGRVSTGEHVRWTS</sequence>
<reference evidence="1 2" key="1">
    <citation type="journal article" date="2016" name="PLoS ONE">
        <title>Sequence Assembly of Yarrowia lipolytica Strain W29/CLIB89 Shows Transposable Element Diversity.</title>
        <authorList>
            <person name="Magnan C."/>
            <person name="Yu J."/>
            <person name="Chang I."/>
            <person name="Jahn E."/>
            <person name="Kanomata Y."/>
            <person name="Wu J."/>
            <person name="Zeller M."/>
            <person name="Oakes M."/>
            <person name="Baldi P."/>
            <person name="Sandmeyer S."/>
        </authorList>
    </citation>
    <scope>NUCLEOTIDE SEQUENCE [LARGE SCALE GENOMIC DNA]</scope>
    <source>
        <strain evidence="2">CLIB89(W29)</strain>
    </source>
</reference>